<gene>
    <name evidence="1" type="ORF">CDAR_298021</name>
</gene>
<evidence type="ECO:0000313" key="1">
    <source>
        <dbReference type="EMBL" id="GIY01974.1"/>
    </source>
</evidence>
<organism evidence="1 2">
    <name type="scientific">Caerostris darwini</name>
    <dbReference type="NCBI Taxonomy" id="1538125"/>
    <lineage>
        <taxon>Eukaryota</taxon>
        <taxon>Metazoa</taxon>
        <taxon>Ecdysozoa</taxon>
        <taxon>Arthropoda</taxon>
        <taxon>Chelicerata</taxon>
        <taxon>Arachnida</taxon>
        <taxon>Araneae</taxon>
        <taxon>Araneomorphae</taxon>
        <taxon>Entelegynae</taxon>
        <taxon>Araneoidea</taxon>
        <taxon>Araneidae</taxon>
        <taxon>Caerostris</taxon>
    </lineage>
</organism>
<reference evidence="1 2" key="1">
    <citation type="submission" date="2021-06" db="EMBL/GenBank/DDBJ databases">
        <title>Caerostris darwini draft genome.</title>
        <authorList>
            <person name="Kono N."/>
            <person name="Arakawa K."/>
        </authorList>
    </citation>
    <scope>NUCLEOTIDE SEQUENCE [LARGE SCALE GENOMIC DNA]</scope>
</reference>
<protein>
    <recommendedName>
        <fullName evidence="3">BON domain-containing protein</fullName>
    </recommendedName>
</protein>
<proteinExistence type="predicted"/>
<sequence length="118" mass="12917">MLSSGEVSHGDLKSGIFSGFGFRDGLRPREYVEQLAPEVLLAPNEVRGAVQIELDLLGQLIVLGQIRQLDDDDAWNLIFQGLNVGRIELQKAPLAFEKISEKKETTFISIGGTGFISS</sequence>
<accession>A0AAV4Q0J9</accession>
<dbReference type="AlphaFoldDB" id="A0AAV4Q0J9"/>
<keyword evidence="2" id="KW-1185">Reference proteome</keyword>
<dbReference type="Proteomes" id="UP001054837">
    <property type="component" value="Unassembled WGS sequence"/>
</dbReference>
<evidence type="ECO:0000313" key="2">
    <source>
        <dbReference type="Proteomes" id="UP001054837"/>
    </source>
</evidence>
<name>A0AAV4Q0J9_9ARAC</name>
<comment type="caution">
    <text evidence="1">The sequence shown here is derived from an EMBL/GenBank/DDBJ whole genome shotgun (WGS) entry which is preliminary data.</text>
</comment>
<dbReference type="EMBL" id="BPLQ01003632">
    <property type="protein sequence ID" value="GIY01974.1"/>
    <property type="molecule type" value="Genomic_DNA"/>
</dbReference>
<evidence type="ECO:0008006" key="3">
    <source>
        <dbReference type="Google" id="ProtNLM"/>
    </source>
</evidence>